<accession>A0A367VHT3</accession>
<proteinExistence type="predicted"/>
<dbReference type="AlphaFoldDB" id="A0A367VHT3"/>
<evidence type="ECO:0000313" key="3">
    <source>
        <dbReference type="Proteomes" id="UP000253061"/>
    </source>
</evidence>
<evidence type="ECO:0000313" key="2">
    <source>
        <dbReference type="EMBL" id="RCK23972.1"/>
    </source>
</evidence>
<gene>
    <name evidence="2" type="ORF">TH6_04415</name>
</gene>
<keyword evidence="1" id="KW-1133">Transmembrane helix</keyword>
<feature type="transmembrane region" description="Helical" evidence="1">
    <location>
        <begin position="49"/>
        <end position="67"/>
    </location>
</feature>
<comment type="caution">
    <text evidence="2">The sequence shown here is derived from an EMBL/GenBank/DDBJ whole genome shotgun (WGS) entry which is preliminary data.</text>
</comment>
<keyword evidence="1" id="KW-0472">Membrane</keyword>
<dbReference type="EMBL" id="JPWB01000002">
    <property type="protein sequence ID" value="RCK23972.1"/>
    <property type="molecule type" value="Genomic_DNA"/>
</dbReference>
<dbReference type="Proteomes" id="UP000253061">
    <property type="component" value="Unassembled WGS sequence"/>
</dbReference>
<name>A0A367VHT3_9PROT</name>
<protein>
    <submittedName>
        <fullName evidence="2">Uncharacterized protein</fullName>
    </submittedName>
</protein>
<reference evidence="2 3" key="1">
    <citation type="submission" date="2014-07" db="EMBL/GenBank/DDBJ databases">
        <title>Draft genome sequence of Thalassospira profundimaris R8-17.</title>
        <authorList>
            <person name="Lai Q."/>
            <person name="Shao Z."/>
        </authorList>
    </citation>
    <scope>NUCLEOTIDE SEQUENCE [LARGE SCALE GENOMIC DNA]</scope>
    <source>
        <strain evidence="2 3">R8-17</strain>
    </source>
</reference>
<sequence>MLKLKKATGREKGLVYINIALAVAGLAFMAFLTFSVLSGDQRMLQAHPSWTAAFCLLAGFFVVNLCRGRSAKFWKWIDLLWICTFLTSLLATLWLHQQRELWTDYRQKVSFSVREHSNFLRFWDHIHSNYCSEEPGDYLGACLIIQSHGQWVKLFSRTEDHFTAFVQKEKNWENPGAPDDYSEILPVAEYYGESSQTAISLDLDMLLKQLGDVAQQVEDLDKEGLVFPLKLDQSGFDLLETRLIEMGLRFQVSAAELHGNTDQLPANWLKVRNLADMVYTVQRSLESLDNLSEFYEQELKDQIPVSQVTPLLFACFVFPFRVGKSFYDIAVERDKEKENTPMPS</sequence>
<dbReference type="RefSeq" id="WP_062953606.1">
    <property type="nucleotide sequence ID" value="NZ_JPWB01000002.1"/>
</dbReference>
<feature type="transmembrane region" description="Helical" evidence="1">
    <location>
        <begin position="79"/>
        <end position="96"/>
    </location>
</feature>
<keyword evidence="1" id="KW-0812">Transmembrane</keyword>
<evidence type="ECO:0000256" key="1">
    <source>
        <dbReference type="SAM" id="Phobius"/>
    </source>
</evidence>
<feature type="transmembrane region" description="Helical" evidence="1">
    <location>
        <begin position="14"/>
        <end position="37"/>
    </location>
</feature>
<organism evidence="2 3">
    <name type="scientific">Thalassospira profundimaris</name>
    <dbReference type="NCBI Taxonomy" id="502049"/>
    <lineage>
        <taxon>Bacteria</taxon>
        <taxon>Pseudomonadati</taxon>
        <taxon>Pseudomonadota</taxon>
        <taxon>Alphaproteobacteria</taxon>
        <taxon>Rhodospirillales</taxon>
        <taxon>Thalassospiraceae</taxon>
        <taxon>Thalassospira</taxon>
    </lineage>
</organism>